<evidence type="ECO:0000313" key="1">
    <source>
        <dbReference type="EMBL" id="ABY66963.1"/>
    </source>
</evidence>
<sequence>MAKEMGFSDIFKICVWRNPLHILFDFLSIVNTLNLTASIYIDLVITWEVGTR</sequence>
<keyword evidence="2" id="KW-1185">Reference proteome</keyword>
<dbReference type="Proteomes" id="UP000201276">
    <property type="component" value="Genome"/>
</dbReference>
<accession>B2BZW4</accession>
<dbReference type="KEGG" id="vg:6197835"/>
<reference evidence="1 2" key="1">
    <citation type="journal article" date="2008" name="Arch. Virol.">
        <title>The complete nucleotide sequence and genome organization of bean yellow disorder virus, a new member of the genus Crinivirus.</title>
        <authorList>
            <person name="Martin G."/>
            <person name="Velasco L."/>
            <person name="Segundo E."/>
            <person name="Cuadrado I.M."/>
            <person name="Janssen D."/>
        </authorList>
    </citation>
    <scope>NUCLEOTIDE SEQUENCE [LARGE SCALE GENOMIC DNA]</scope>
    <source>
        <strain evidence="1">Bn-03</strain>
    </source>
</reference>
<dbReference type="EMBL" id="EU191905">
    <property type="protein sequence ID" value="ABY66963.1"/>
    <property type="molecule type" value="Genomic_RNA"/>
</dbReference>
<protein>
    <submittedName>
        <fullName evidence="1">p6</fullName>
    </submittedName>
</protein>
<dbReference type="RefSeq" id="YP_001816773.1">
    <property type="nucleotide sequence ID" value="NC_010561.1"/>
</dbReference>
<name>B2BZW4_9CLOS</name>
<dbReference type="GeneID" id="6197835"/>
<proteinExistence type="predicted"/>
<organism evidence="1 2">
    <name type="scientific">Bean yellow disorder virus</name>
    <dbReference type="NCBI Taxonomy" id="267970"/>
    <lineage>
        <taxon>Viruses</taxon>
        <taxon>Riboviria</taxon>
        <taxon>Orthornavirae</taxon>
        <taxon>Kitrinoviricota</taxon>
        <taxon>Alsuviricetes</taxon>
        <taxon>Martellivirales</taxon>
        <taxon>Closteroviridae</taxon>
        <taxon>Crinivirus</taxon>
        <taxon>Crinivirus flavibetae</taxon>
    </lineage>
</organism>
<evidence type="ECO:0000313" key="2">
    <source>
        <dbReference type="Proteomes" id="UP000201276"/>
    </source>
</evidence>